<dbReference type="InterPro" id="IPR036084">
    <property type="entry name" value="Ser_inhib-like_sf"/>
</dbReference>
<keyword evidence="2" id="KW-0722">Serine protease inhibitor</keyword>
<accession>A0A1I8AGJ7</accession>
<evidence type="ECO:0000313" key="6">
    <source>
        <dbReference type="Proteomes" id="UP000095287"/>
    </source>
</evidence>
<evidence type="ECO:0000256" key="2">
    <source>
        <dbReference type="ARBA" id="ARBA00022900"/>
    </source>
</evidence>
<dbReference type="Gene3D" id="2.10.25.10">
    <property type="entry name" value="Laminin"/>
    <property type="match status" value="1"/>
</dbReference>
<dbReference type="Proteomes" id="UP000095287">
    <property type="component" value="Unplaced"/>
</dbReference>
<evidence type="ECO:0000256" key="3">
    <source>
        <dbReference type="ARBA" id="ARBA00023157"/>
    </source>
</evidence>
<keyword evidence="6" id="KW-1185">Reference proteome</keyword>
<feature type="domain" description="TIL" evidence="5">
    <location>
        <begin position="42"/>
        <end position="94"/>
    </location>
</feature>
<dbReference type="PANTHER" id="PTHR23259">
    <property type="entry name" value="RIDDLE"/>
    <property type="match status" value="1"/>
</dbReference>
<reference evidence="7" key="1">
    <citation type="submission" date="2016-11" db="UniProtKB">
        <authorList>
            <consortium name="WormBaseParasite"/>
        </authorList>
    </citation>
    <scope>IDENTIFICATION</scope>
</reference>
<sequence length="98" mass="10530">VSGLFAPDYRFTELQILKLVLLVVLIGTIGAAVIGDKSNARCGDNEVWSECPSCESSCAEPIRACSLTCHNPGCVCIEGYVRNEDGKCVQMESCALEE</sequence>
<keyword evidence="1" id="KW-0646">Protease inhibitor</keyword>
<organism evidence="6 7">
    <name type="scientific">Steinernema glaseri</name>
    <dbReference type="NCBI Taxonomy" id="37863"/>
    <lineage>
        <taxon>Eukaryota</taxon>
        <taxon>Metazoa</taxon>
        <taxon>Ecdysozoa</taxon>
        <taxon>Nematoda</taxon>
        <taxon>Chromadorea</taxon>
        <taxon>Rhabditida</taxon>
        <taxon>Tylenchina</taxon>
        <taxon>Panagrolaimomorpha</taxon>
        <taxon>Strongyloidoidea</taxon>
        <taxon>Steinernematidae</taxon>
        <taxon>Steinernema</taxon>
    </lineage>
</organism>
<dbReference type="PANTHER" id="PTHR23259:SF70">
    <property type="entry name" value="ACCESSORY GLAND PROTEIN ACP62F-RELATED"/>
    <property type="match status" value="1"/>
</dbReference>
<keyword evidence="4" id="KW-0472">Membrane</keyword>
<evidence type="ECO:0000256" key="4">
    <source>
        <dbReference type="SAM" id="Phobius"/>
    </source>
</evidence>
<evidence type="ECO:0000259" key="5">
    <source>
        <dbReference type="Pfam" id="PF01826"/>
    </source>
</evidence>
<dbReference type="InterPro" id="IPR051368">
    <property type="entry name" value="SerProtInhib-TIL_Domain"/>
</dbReference>
<evidence type="ECO:0000256" key="1">
    <source>
        <dbReference type="ARBA" id="ARBA00022690"/>
    </source>
</evidence>
<evidence type="ECO:0000313" key="7">
    <source>
        <dbReference type="WBParaSite" id="L893_g5257.t1"/>
    </source>
</evidence>
<dbReference type="WBParaSite" id="L893_g5257.t1">
    <property type="protein sequence ID" value="L893_g5257.t1"/>
    <property type="gene ID" value="L893_g5257"/>
</dbReference>
<feature type="transmembrane region" description="Helical" evidence="4">
    <location>
        <begin position="16"/>
        <end position="35"/>
    </location>
</feature>
<dbReference type="CDD" id="cd19941">
    <property type="entry name" value="TIL"/>
    <property type="match status" value="1"/>
</dbReference>
<keyword evidence="3" id="KW-1015">Disulfide bond</keyword>
<name>A0A1I8AGJ7_9BILA</name>
<dbReference type="GO" id="GO:0004867">
    <property type="term" value="F:serine-type endopeptidase inhibitor activity"/>
    <property type="evidence" value="ECO:0007669"/>
    <property type="project" value="UniProtKB-KW"/>
</dbReference>
<keyword evidence="4" id="KW-0812">Transmembrane</keyword>
<dbReference type="AlphaFoldDB" id="A0A1I8AGJ7"/>
<dbReference type="InterPro" id="IPR002919">
    <property type="entry name" value="TIL_dom"/>
</dbReference>
<dbReference type="Pfam" id="PF01826">
    <property type="entry name" value="TIL"/>
    <property type="match status" value="1"/>
</dbReference>
<protein>
    <submittedName>
        <fullName evidence="7">TIL domain-containing protein</fullName>
    </submittedName>
</protein>
<proteinExistence type="predicted"/>
<keyword evidence="4" id="KW-1133">Transmembrane helix</keyword>
<dbReference type="SUPFAM" id="SSF57567">
    <property type="entry name" value="Serine protease inhibitors"/>
    <property type="match status" value="1"/>
</dbReference>